<name>A0ABW7JHR4_9NOCA</name>
<gene>
    <name evidence="3" type="ORF">ACHIPZ_03370</name>
</gene>
<feature type="transmembrane region" description="Helical" evidence="2">
    <location>
        <begin position="93"/>
        <end position="112"/>
    </location>
</feature>
<feature type="region of interest" description="Disordered" evidence="1">
    <location>
        <begin position="271"/>
        <end position="292"/>
    </location>
</feature>
<organism evidence="3 4">
    <name type="scientific">Antrihabitans spumae</name>
    <dbReference type="NCBI Taxonomy" id="3373370"/>
    <lineage>
        <taxon>Bacteria</taxon>
        <taxon>Bacillati</taxon>
        <taxon>Actinomycetota</taxon>
        <taxon>Actinomycetes</taxon>
        <taxon>Mycobacteriales</taxon>
        <taxon>Nocardiaceae</taxon>
        <taxon>Antrihabitans</taxon>
    </lineage>
</organism>
<feature type="transmembrane region" description="Helical" evidence="2">
    <location>
        <begin position="18"/>
        <end position="41"/>
    </location>
</feature>
<sequence length="292" mass="31178">MTLDVESNSETSSSAPPLVLRVALWAAVVITVVIVAASFVLSFSALWDLATLAGLPRELSWLWPVVVDGTILQATISVVALAPYEEQRRGRRFFWSVLAVSAIVSIASNALHAVVTDAAELPPLLAAAIATAAPISLLAATHGIAVLVQSKVRVAAPVRRQTAVQAPVDVLVDPAPELPTADEQHPVSTPEVEQPVVVEQDSWDHVAADMTRDQLTTRPAAEVAQILRLRYQRDLSKTQIARELRLHHSTVGRVIDASAGVLRPQASVDAPLGRRRGVPRHDPAAGVLSAVR</sequence>
<comment type="caution">
    <text evidence="3">The sequence shown here is derived from an EMBL/GenBank/DDBJ whole genome shotgun (WGS) entry which is preliminary data.</text>
</comment>
<keyword evidence="2" id="KW-0472">Membrane</keyword>
<evidence type="ECO:0000256" key="1">
    <source>
        <dbReference type="SAM" id="MobiDB-lite"/>
    </source>
</evidence>
<evidence type="ECO:0000313" key="4">
    <source>
        <dbReference type="Proteomes" id="UP001609175"/>
    </source>
</evidence>
<protein>
    <submittedName>
        <fullName evidence="3">DUF2637 domain-containing protein</fullName>
    </submittedName>
</protein>
<dbReference type="RefSeq" id="WP_395112687.1">
    <property type="nucleotide sequence ID" value="NZ_JBIMSO010000012.1"/>
</dbReference>
<feature type="transmembrane region" description="Helical" evidence="2">
    <location>
        <begin position="61"/>
        <end position="81"/>
    </location>
</feature>
<dbReference type="Gene3D" id="1.10.10.60">
    <property type="entry name" value="Homeodomain-like"/>
    <property type="match status" value="1"/>
</dbReference>
<reference evidence="3 4" key="1">
    <citation type="submission" date="2024-10" db="EMBL/GenBank/DDBJ databases">
        <authorList>
            <person name="Riesco R."/>
        </authorList>
    </citation>
    <scope>NUCLEOTIDE SEQUENCE [LARGE SCALE GENOMIC DNA]</scope>
    <source>
        <strain evidence="3 4">NCIMB 15449</strain>
    </source>
</reference>
<proteinExistence type="predicted"/>
<feature type="transmembrane region" description="Helical" evidence="2">
    <location>
        <begin position="124"/>
        <end position="148"/>
    </location>
</feature>
<keyword evidence="2" id="KW-1133">Transmembrane helix</keyword>
<dbReference type="Proteomes" id="UP001609175">
    <property type="component" value="Unassembled WGS sequence"/>
</dbReference>
<accession>A0ABW7JHR4</accession>
<dbReference type="InterPro" id="IPR021235">
    <property type="entry name" value="DUF2637"/>
</dbReference>
<evidence type="ECO:0000256" key="2">
    <source>
        <dbReference type="SAM" id="Phobius"/>
    </source>
</evidence>
<dbReference type="Pfam" id="PF10935">
    <property type="entry name" value="DUF2637"/>
    <property type="match status" value="1"/>
</dbReference>
<dbReference type="EMBL" id="JBIMSO010000012">
    <property type="protein sequence ID" value="MFH5207263.1"/>
    <property type="molecule type" value="Genomic_DNA"/>
</dbReference>
<evidence type="ECO:0000313" key="3">
    <source>
        <dbReference type="EMBL" id="MFH5207263.1"/>
    </source>
</evidence>
<keyword evidence="2" id="KW-0812">Transmembrane</keyword>